<sequence>MRRRKQGWVLTRFDALINPVPFEIEGLKKIVRDSLLEMGSLKTISTILRKFDYNNGLKLRDDALLNFKQTPDLSVELTNMVVDHLKAYFKLFHADKVLAVVPSLFAHGASRCGNHTNHCGSTIKCTIRGDSVSISSSELDDVQNYEVRSFVLAKPMFAPFEPDQMDVENCWVTRRGLLGFNKRSSQRNPKVIPLKKSTPQVDLNQESKELVVERTCDDVIEHHTDVFHDDINAFGDFKNIVPLTNIWRRLKGKKSLVEKPSKKPKMRDDDVSHCPVATKETTIPVAIDSDSIDSESKDDDIFQVFANIYASSVPTPSQ</sequence>
<dbReference type="EMBL" id="JBBNAE010000010">
    <property type="protein sequence ID" value="KAK9090476.1"/>
    <property type="molecule type" value="Genomic_DNA"/>
</dbReference>
<comment type="caution">
    <text evidence="2">The sequence shown here is derived from an EMBL/GenBank/DDBJ whole genome shotgun (WGS) entry which is preliminary data.</text>
</comment>
<dbReference type="Pfam" id="PF08356">
    <property type="entry name" value="EF_assoc_2"/>
    <property type="match status" value="1"/>
</dbReference>
<gene>
    <name evidence="2" type="ORF">Sjap_023653</name>
</gene>
<proteinExistence type="predicted"/>
<evidence type="ECO:0000313" key="2">
    <source>
        <dbReference type="EMBL" id="KAK9090476.1"/>
    </source>
</evidence>
<evidence type="ECO:0000313" key="3">
    <source>
        <dbReference type="Proteomes" id="UP001417504"/>
    </source>
</evidence>
<feature type="domain" description="EF hand associated type-2" evidence="1">
    <location>
        <begin position="35"/>
        <end position="79"/>
    </location>
</feature>
<dbReference type="AlphaFoldDB" id="A0AAP0EBZ6"/>
<dbReference type="InterPro" id="IPR013567">
    <property type="entry name" value="EF_hand_assoc_2"/>
</dbReference>
<dbReference type="Proteomes" id="UP001417504">
    <property type="component" value="Unassembled WGS sequence"/>
</dbReference>
<reference evidence="2 3" key="1">
    <citation type="submission" date="2024-01" db="EMBL/GenBank/DDBJ databases">
        <title>Genome assemblies of Stephania.</title>
        <authorList>
            <person name="Yang L."/>
        </authorList>
    </citation>
    <scope>NUCLEOTIDE SEQUENCE [LARGE SCALE GENOMIC DNA]</scope>
    <source>
        <strain evidence="2">QJT</strain>
        <tissue evidence="2">Leaf</tissue>
    </source>
</reference>
<name>A0AAP0EBZ6_9MAGN</name>
<protein>
    <recommendedName>
        <fullName evidence="1">EF hand associated type-2 domain-containing protein</fullName>
    </recommendedName>
</protein>
<keyword evidence="3" id="KW-1185">Reference proteome</keyword>
<evidence type="ECO:0000259" key="1">
    <source>
        <dbReference type="Pfam" id="PF08356"/>
    </source>
</evidence>
<organism evidence="2 3">
    <name type="scientific">Stephania japonica</name>
    <dbReference type="NCBI Taxonomy" id="461633"/>
    <lineage>
        <taxon>Eukaryota</taxon>
        <taxon>Viridiplantae</taxon>
        <taxon>Streptophyta</taxon>
        <taxon>Embryophyta</taxon>
        <taxon>Tracheophyta</taxon>
        <taxon>Spermatophyta</taxon>
        <taxon>Magnoliopsida</taxon>
        <taxon>Ranunculales</taxon>
        <taxon>Menispermaceae</taxon>
        <taxon>Menispermoideae</taxon>
        <taxon>Cissampelideae</taxon>
        <taxon>Stephania</taxon>
    </lineage>
</organism>
<accession>A0AAP0EBZ6</accession>